<dbReference type="Proteomes" id="UP000050564">
    <property type="component" value="Unassembled WGS sequence"/>
</dbReference>
<dbReference type="PATRIC" id="fig|86840.3.peg.1069"/>
<evidence type="ECO:0000313" key="4">
    <source>
        <dbReference type="EMBL" id="RMN26083.1"/>
    </source>
</evidence>
<dbReference type="PANTHER" id="PTHR11487">
    <property type="entry name" value="THIOESTERASE"/>
    <property type="match status" value="1"/>
</dbReference>
<sequence>MSSTNDHTWLVRASREQRPRTLYAFPYAGGDAQAYLGWASRLDASIEWITLELPGRGRCPATSYADIQEFVQALVPLFADCQKPFAFFGHSFGALLSFLICRALAERQLPLPRGLILSGCKAPACFEPVAQPALSDVDTIALIRAYGGTPEVVLSNRALMSFFLPTIKADLTLVRSYRWQPQPRLPIPLLILSGRQDSTHGPDVAHGWRDVTSGETTFQAFEGGHFFIKDHHYDVLQIMNQFLLKTL</sequence>
<dbReference type="Gene3D" id="3.40.50.1820">
    <property type="entry name" value="alpha/beta hydrolase"/>
    <property type="match status" value="1"/>
</dbReference>
<reference evidence="4 6" key="2">
    <citation type="submission" date="2018-08" db="EMBL/GenBank/DDBJ databases">
        <title>Recombination of ecologically and evolutionarily significant loci maintains genetic cohesion in the Pseudomonas syringae species complex.</title>
        <authorList>
            <person name="Dillon M."/>
            <person name="Thakur S."/>
            <person name="Almeida R.N.D."/>
            <person name="Weir B.S."/>
            <person name="Guttman D.S."/>
        </authorList>
    </citation>
    <scope>NUCLEOTIDE SEQUENCE [LARGE SCALE GENOMIC DNA]</scope>
    <source>
        <strain evidence="4 6">ICMP 2821</strain>
    </source>
</reference>
<name>A0A0P9KI82_PSECA</name>
<feature type="domain" description="Thioesterase" evidence="2">
    <location>
        <begin position="20"/>
        <end position="241"/>
    </location>
</feature>
<gene>
    <name evidence="3" type="ORF">ALO81_00733</name>
    <name evidence="4" type="ORF">ALQ64_02966</name>
</gene>
<proteinExistence type="inferred from homology"/>
<evidence type="ECO:0000313" key="3">
    <source>
        <dbReference type="EMBL" id="KPW62303.1"/>
    </source>
</evidence>
<comment type="similarity">
    <text evidence="1">Belongs to the thioesterase family.</text>
</comment>
<dbReference type="PANTHER" id="PTHR11487:SF0">
    <property type="entry name" value="S-ACYL FATTY ACID SYNTHASE THIOESTERASE, MEDIUM CHAIN"/>
    <property type="match status" value="1"/>
</dbReference>
<dbReference type="EMBL" id="RBOW01000650">
    <property type="protein sequence ID" value="RMN26083.1"/>
    <property type="molecule type" value="Genomic_DNA"/>
</dbReference>
<dbReference type="InterPro" id="IPR029058">
    <property type="entry name" value="AB_hydrolase_fold"/>
</dbReference>
<evidence type="ECO:0000259" key="2">
    <source>
        <dbReference type="Pfam" id="PF00975"/>
    </source>
</evidence>
<accession>A0A0P9KI82</accession>
<comment type="caution">
    <text evidence="3">The sequence shown here is derived from an EMBL/GenBank/DDBJ whole genome shotgun (WGS) entry which is preliminary data.</text>
</comment>
<dbReference type="InterPro" id="IPR001031">
    <property type="entry name" value="Thioesterase"/>
</dbReference>
<protein>
    <submittedName>
        <fullName evidence="3">CFA synthetase, thioesterase component</fullName>
    </submittedName>
</protein>
<dbReference type="Proteomes" id="UP000281372">
    <property type="component" value="Unassembled WGS sequence"/>
</dbReference>
<dbReference type="Pfam" id="PF00975">
    <property type="entry name" value="Thioesterase"/>
    <property type="match status" value="1"/>
</dbReference>
<dbReference type="SUPFAM" id="SSF53474">
    <property type="entry name" value="alpha/beta-Hydrolases"/>
    <property type="match status" value="1"/>
</dbReference>
<dbReference type="GO" id="GO:0008610">
    <property type="term" value="P:lipid biosynthetic process"/>
    <property type="evidence" value="ECO:0007669"/>
    <property type="project" value="TreeGrafter"/>
</dbReference>
<dbReference type="InterPro" id="IPR012223">
    <property type="entry name" value="TEII"/>
</dbReference>
<evidence type="ECO:0000256" key="1">
    <source>
        <dbReference type="ARBA" id="ARBA00007169"/>
    </source>
</evidence>
<reference evidence="3 5" key="1">
    <citation type="submission" date="2015-09" db="EMBL/GenBank/DDBJ databases">
        <title>Genome announcement of multiple Pseudomonas syringae strains.</title>
        <authorList>
            <person name="Thakur S."/>
            <person name="Wang P.W."/>
            <person name="Gong Y."/>
            <person name="Weir B.S."/>
            <person name="Guttman D.S."/>
        </authorList>
    </citation>
    <scope>NUCLEOTIDE SEQUENCE [LARGE SCALE GENOMIC DNA]</scope>
    <source>
        <strain evidence="3 5">ICMP2823</strain>
    </source>
</reference>
<dbReference type="EMBL" id="LJPX01000684">
    <property type="protein sequence ID" value="KPW62303.1"/>
    <property type="molecule type" value="Genomic_DNA"/>
</dbReference>
<evidence type="ECO:0000313" key="6">
    <source>
        <dbReference type="Proteomes" id="UP000281372"/>
    </source>
</evidence>
<organism evidence="3 5">
    <name type="scientific">Pseudomonas cannabina</name>
    <dbReference type="NCBI Taxonomy" id="86840"/>
    <lineage>
        <taxon>Bacteria</taxon>
        <taxon>Pseudomonadati</taxon>
        <taxon>Pseudomonadota</taxon>
        <taxon>Gammaproteobacteria</taxon>
        <taxon>Pseudomonadales</taxon>
        <taxon>Pseudomonadaceae</taxon>
        <taxon>Pseudomonas</taxon>
    </lineage>
</organism>
<dbReference type="RefSeq" id="WP_004666814.1">
    <property type="nucleotide sequence ID" value="NZ_FNKU01000002.1"/>
</dbReference>
<dbReference type="AlphaFoldDB" id="A0A0P9KI82"/>
<evidence type="ECO:0000313" key="5">
    <source>
        <dbReference type="Proteomes" id="UP000050564"/>
    </source>
</evidence>